<dbReference type="EMBL" id="UGQW01000001">
    <property type="protein sequence ID" value="STZ66604.1"/>
    <property type="molecule type" value="Genomic_DNA"/>
</dbReference>
<dbReference type="Proteomes" id="UP000254927">
    <property type="component" value="Unassembled WGS sequence"/>
</dbReference>
<organism evidence="2 3">
    <name type="scientific">Neisseria elongata</name>
    <dbReference type="NCBI Taxonomy" id="495"/>
    <lineage>
        <taxon>Bacteria</taxon>
        <taxon>Pseudomonadati</taxon>
        <taxon>Pseudomonadota</taxon>
        <taxon>Betaproteobacteria</taxon>
        <taxon>Neisseriales</taxon>
        <taxon>Neisseriaceae</taxon>
        <taxon>Neisseria</taxon>
    </lineage>
</organism>
<proteinExistence type="predicted"/>
<feature type="transmembrane region" description="Helical" evidence="1">
    <location>
        <begin position="97"/>
        <end position="120"/>
    </location>
</feature>
<protein>
    <submittedName>
        <fullName evidence="2">Membrane protein</fullName>
    </submittedName>
</protein>
<reference evidence="2 3" key="1">
    <citation type="submission" date="2018-06" db="EMBL/GenBank/DDBJ databases">
        <authorList>
            <consortium name="Pathogen Informatics"/>
            <person name="Doyle S."/>
        </authorList>
    </citation>
    <scope>NUCLEOTIDE SEQUENCE [LARGE SCALE GENOMIC DNA]</scope>
    <source>
        <strain evidence="2 3">NCTC10660</strain>
    </source>
</reference>
<keyword evidence="1" id="KW-1133">Transmembrane helix</keyword>
<dbReference type="GeneID" id="93351073"/>
<sequence length="197" mass="22050">MTDPNLWCIAAYFSLFVIAVMQSRSLLWALSALSLWLAAGGLALWLAPGVLSPFSLSILYMPQLYIAPAGMLFLFLRSKSLPDRSHYQTACPPLPALFAQTGTAMTLAHWLILLLAFLSYPEGLTPRILPSLLDLYLLQPVYWLAMQMLLMAVFLLHRKISRQPANVFSIRQIQSALLIVMFAQTVYAFSGLFKPLL</sequence>
<feature type="transmembrane region" description="Helical" evidence="1">
    <location>
        <begin position="140"/>
        <end position="156"/>
    </location>
</feature>
<evidence type="ECO:0000313" key="2">
    <source>
        <dbReference type="EMBL" id="STZ66604.1"/>
    </source>
</evidence>
<feature type="transmembrane region" description="Helical" evidence="1">
    <location>
        <begin position="26"/>
        <end position="46"/>
    </location>
</feature>
<dbReference type="AlphaFoldDB" id="A0A378TW02"/>
<evidence type="ECO:0000256" key="1">
    <source>
        <dbReference type="SAM" id="Phobius"/>
    </source>
</evidence>
<keyword evidence="1" id="KW-0472">Membrane</keyword>
<dbReference type="RefSeq" id="WP_074896706.1">
    <property type="nucleotide sequence ID" value="NZ_CP031252.1"/>
</dbReference>
<feature type="transmembrane region" description="Helical" evidence="1">
    <location>
        <begin position="6"/>
        <end position="21"/>
    </location>
</feature>
<evidence type="ECO:0000313" key="3">
    <source>
        <dbReference type="Proteomes" id="UP000254927"/>
    </source>
</evidence>
<feature type="transmembrane region" description="Helical" evidence="1">
    <location>
        <begin position="58"/>
        <end position="76"/>
    </location>
</feature>
<name>A0A378TW02_NEIEL</name>
<feature type="transmembrane region" description="Helical" evidence="1">
    <location>
        <begin position="176"/>
        <end position="193"/>
    </location>
</feature>
<accession>A0A378TW02</accession>
<gene>
    <name evidence="2" type="ORF">NCTC10660_00053</name>
</gene>
<keyword evidence="1" id="KW-0812">Transmembrane</keyword>